<evidence type="ECO:0000259" key="1">
    <source>
        <dbReference type="Pfam" id="PF18723"/>
    </source>
</evidence>
<sequence>MTRCDVYRPGPAVRVSGEVFETTPVFDTYWKFAARRQRVYESRLAGSPGPWTTDPVLRSHRFTNCYRAADRVSQFLIRDVAYAGSQRPDEQIFRVLLFKLFNKIDTWQLLTQRLGFPTLDQFDVDMYGDVLDEAFAQGRRLYSAAYVVPPPRFGADRKHRNHLRLLRYMLDTHMVDHLTNADTMRDAFTVLKSYPAMGDFLAFQFLIDINYSTALNFDEMDFVVAGPGARDGIRKCFGPSSAGREQALIEYMAASQDEHFARLGLPFGGLFGRPLQLIDCQNLFCEVDKYARVVHPDVSGYSGRTRIKQKFRPVPTAVSAWFPPKWRLTLPALRTVSA</sequence>
<keyword evidence="3" id="KW-1185">Reference proteome</keyword>
<accession>A0A100WI24</accession>
<dbReference type="AlphaFoldDB" id="A0A100WI24"/>
<dbReference type="Pfam" id="PF18723">
    <property type="entry name" value="HMUDK_hel"/>
    <property type="match status" value="1"/>
</dbReference>
<dbReference type="EMBL" id="BCSY01000086">
    <property type="protein sequence ID" value="GAS98591.1"/>
    <property type="molecule type" value="Genomic_DNA"/>
</dbReference>
<evidence type="ECO:0000313" key="2">
    <source>
        <dbReference type="EMBL" id="GAS98591.1"/>
    </source>
</evidence>
<proteinExistence type="predicted"/>
<dbReference type="InterPro" id="IPR040684">
    <property type="entry name" value="HMUDK_hel"/>
</dbReference>
<reference evidence="3" key="1">
    <citation type="journal article" date="2016" name="Genome Announc.">
        <title>Draft Genome Sequences of Five Rapidly Growing Mycobacterium Species, M. thermoresistibile, M. fortuitum subsp. acetamidolyticum, M. canariasense, M. brisbanense, and M. novocastrense.</title>
        <authorList>
            <person name="Katahira K."/>
            <person name="Ogura Y."/>
            <person name="Gotoh Y."/>
            <person name="Hayashi T."/>
        </authorList>
    </citation>
    <scope>NUCLEOTIDE SEQUENCE [LARGE SCALE GENOMIC DNA]</scope>
    <source>
        <strain evidence="3">JCM15298</strain>
    </source>
</reference>
<organism evidence="2 3">
    <name type="scientific">Mycolicibacterium canariasense</name>
    <name type="common">Mycobacterium canariasense</name>
    <dbReference type="NCBI Taxonomy" id="228230"/>
    <lineage>
        <taxon>Bacteria</taxon>
        <taxon>Bacillati</taxon>
        <taxon>Actinomycetota</taxon>
        <taxon>Actinomycetes</taxon>
        <taxon>Mycobacteriales</taxon>
        <taxon>Mycobacteriaceae</taxon>
        <taxon>Mycolicibacterium</taxon>
    </lineage>
</organism>
<evidence type="ECO:0000313" key="3">
    <source>
        <dbReference type="Proteomes" id="UP000069443"/>
    </source>
</evidence>
<dbReference type="Proteomes" id="UP000069443">
    <property type="component" value="Unassembled WGS sequence"/>
</dbReference>
<dbReference type="OrthoDB" id="3333864at2"/>
<comment type="caution">
    <text evidence="2">The sequence shown here is derived from an EMBL/GenBank/DDBJ whole genome shotgun (WGS) entry which is preliminary data.</text>
</comment>
<protein>
    <recommendedName>
        <fullName evidence="1">5-hmdU DNA kinase helical domain-containing protein</fullName>
    </recommendedName>
</protein>
<feature type="domain" description="5-hmdU DNA kinase helical" evidence="1">
    <location>
        <begin position="23"/>
        <end position="299"/>
    </location>
</feature>
<dbReference type="STRING" id="228230.RMCC_5556"/>
<reference evidence="3" key="2">
    <citation type="submission" date="2016-02" db="EMBL/GenBank/DDBJ databases">
        <title>Draft genome sequence of five rapidly growing Mycobacterium species.</title>
        <authorList>
            <person name="Katahira K."/>
            <person name="Gotou Y."/>
            <person name="Iida K."/>
            <person name="Ogura Y."/>
            <person name="Hayashi T."/>
        </authorList>
    </citation>
    <scope>NUCLEOTIDE SEQUENCE [LARGE SCALE GENOMIC DNA]</scope>
    <source>
        <strain evidence="3">JCM15298</strain>
    </source>
</reference>
<name>A0A100WI24_MYCCR</name>
<gene>
    <name evidence="2" type="ORF">RMCC_5556</name>
</gene>